<evidence type="ECO:0000313" key="4">
    <source>
        <dbReference type="Proteomes" id="UP001418222"/>
    </source>
</evidence>
<reference evidence="3 4" key="1">
    <citation type="journal article" date="2022" name="Nat. Plants">
        <title>Genomes of leafy and leafless Platanthera orchids illuminate the evolution of mycoheterotrophy.</title>
        <authorList>
            <person name="Li M.H."/>
            <person name="Liu K.W."/>
            <person name="Li Z."/>
            <person name="Lu H.C."/>
            <person name="Ye Q.L."/>
            <person name="Zhang D."/>
            <person name="Wang J.Y."/>
            <person name="Li Y.F."/>
            <person name="Zhong Z.M."/>
            <person name="Liu X."/>
            <person name="Yu X."/>
            <person name="Liu D.K."/>
            <person name="Tu X.D."/>
            <person name="Liu B."/>
            <person name="Hao Y."/>
            <person name="Liao X.Y."/>
            <person name="Jiang Y.T."/>
            <person name="Sun W.H."/>
            <person name="Chen J."/>
            <person name="Chen Y.Q."/>
            <person name="Ai Y."/>
            <person name="Zhai J.W."/>
            <person name="Wu S.S."/>
            <person name="Zhou Z."/>
            <person name="Hsiao Y.Y."/>
            <person name="Wu W.L."/>
            <person name="Chen Y.Y."/>
            <person name="Lin Y.F."/>
            <person name="Hsu J.L."/>
            <person name="Li C.Y."/>
            <person name="Wang Z.W."/>
            <person name="Zhao X."/>
            <person name="Zhong W.Y."/>
            <person name="Ma X.K."/>
            <person name="Ma L."/>
            <person name="Huang J."/>
            <person name="Chen G.Z."/>
            <person name="Huang M.Z."/>
            <person name="Huang L."/>
            <person name="Peng D.H."/>
            <person name="Luo Y.B."/>
            <person name="Zou S.Q."/>
            <person name="Chen S.P."/>
            <person name="Lan S."/>
            <person name="Tsai W.C."/>
            <person name="Van de Peer Y."/>
            <person name="Liu Z.J."/>
        </authorList>
    </citation>
    <scope>NUCLEOTIDE SEQUENCE [LARGE SCALE GENOMIC DNA]</scope>
    <source>
        <strain evidence="3">Lor287</strain>
    </source>
</reference>
<sequence length="814" mass="90437">MTPKNDENINEGYKLVRNGFASAEEEIRNVIVLIQEVGLEYLLSEPTSIWKCENKEKKKKVVAVEGKSSSDFEIPGSSSSDQSDAPDTKILPKTSPETRHQSYSWLPPPPPPPLLCDDDQIAKSGCQPAQLEGIPLVAEHIIYPPPHFEDIQSIVQAMYSPPPNAQNVVCEVVEMTDAALLKEKEVQMSKKRFREQAEARPDFEKWRPTSRNIILTTWQEINTNRYDRGKWSRNPPCVNRSPPAPLDAFCSPDDENHAAAILSQCDSGGLVHPNSRSTPNFVRDEKLSSGYLIRTCEGSGSMIHIVDHLDLDAWSVSEVLRPLYELLKILAQKMTIAALQHIKRIAQEVNGDICYEEGRQPAILRTFSQRLSRGLNKATNGFPDDKWSLMGSDGVEDVTITLNLSSNKLIGPNSSSAMFSNLGIEMGFWHDLGPSSFELLNVPPSLLVQFLRDHHLEWDDFGVDSYSAVSLIVSPFAVPGMRVGNGFLGSHVNIPLTHTVENEEVLEIHYNKPSSSKHKRKEKGFIAETWNDTEEESSSSSSNEDEEEAKAKEIRLMSIDALSTHSEANQSNIEEPLSKEDQIFLDTLKLLEDLQLKNLMTTRMKIAATEIREWVFTLSTPDVDTLIGTISGNSVSLTPDVLTKIFGLLNGEEELEIDTAEFDEVLIRMGYSGDTPNKLLKKHLSADYKFLVDVVGKAKAAESLVSPTIFINASKRLTCALFRRWEKNISKPSKASSSRPSEGTRAAPATPHPADDVSIPPPPPLIQTPSTTFQHPSISHEHQPTPPASPIHISSPVHTKVHSPSPYQSPEHQQ</sequence>
<dbReference type="AlphaFoldDB" id="A0AAP0B1Y5"/>
<dbReference type="Pfam" id="PF01852">
    <property type="entry name" value="START"/>
    <property type="match status" value="1"/>
</dbReference>
<feature type="region of interest" description="Disordered" evidence="1">
    <location>
        <begin position="64"/>
        <end position="121"/>
    </location>
</feature>
<dbReference type="PANTHER" id="PTHR45950:SF7">
    <property type="entry name" value="HOMEOBOX-LEUCINE ZIPPER PROTEIN ATHB-14"/>
    <property type="match status" value="1"/>
</dbReference>
<dbReference type="GO" id="GO:0003677">
    <property type="term" value="F:DNA binding"/>
    <property type="evidence" value="ECO:0007669"/>
    <property type="project" value="UniProtKB-KW"/>
</dbReference>
<dbReference type="SUPFAM" id="SSF55961">
    <property type="entry name" value="Bet v1-like"/>
    <property type="match status" value="1"/>
</dbReference>
<feature type="compositionally biased region" description="Acidic residues" evidence="1">
    <location>
        <begin position="531"/>
        <end position="548"/>
    </location>
</feature>
<comment type="caution">
    <text evidence="3">The sequence shown here is derived from an EMBL/GenBank/DDBJ whole genome shotgun (WGS) entry which is preliminary data.</text>
</comment>
<evidence type="ECO:0000313" key="3">
    <source>
        <dbReference type="EMBL" id="KAK8923756.1"/>
    </source>
</evidence>
<dbReference type="PANTHER" id="PTHR45950">
    <property type="entry name" value="HOMEOBOX-LEUCINE ZIPPER PROTEIN ATHB-14"/>
    <property type="match status" value="1"/>
</dbReference>
<dbReference type="GO" id="GO:0003700">
    <property type="term" value="F:DNA-binding transcription factor activity"/>
    <property type="evidence" value="ECO:0007669"/>
    <property type="project" value="InterPro"/>
</dbReference>
<dbReference type="Proteomes" id="UP001418222">
    <property type="component" value="Unassembled WGS sequence"/>
</dbReference>
<dbReference type="InterPro" id="IPR002913">
    <property type="entry name" value="START_lipid-bd_dom"/>
</dbReference>
<keyword evidence="4" id="KW-1185">Reference proteome</keyword>
<evidence type="ECO:0000259" key="2">
    <source>
        <dbReference type="Pfam" id="PF01852"/>
    </source>
</evidence>
<dbReference type="InterPro" id="IPR044830">
    <property type="entry name" value="HD-Zip_III"/>
</dbReference>
<evidence type="ECO:0000256" key="1">
    <source>
        <dbReference type="SAM" id="MobiDB-lite"/>
    </source>
</evidence>
<keyword evidence="3" id="KW-0238">DNA-binding</keyword>
<feature type="compositionally biased region" description="Low complexity" evidence="1">
    <location>
        <begin position="730"/>
        <end position="741"/>
    </location>
</feature>
<feature type="region of interest" description="Disordered" evidence="1">
    <location>
        <begin position="730"/>
        <end position="814"/>
    </location>
</feature>
<dbReference type="GO" id="GO:0008289">
    <property type="term" value="F:lipid binding"/>
    <property type="evidence" value="ECO:0007669"/>
    <property type="project" value="InterPro"/>
</dbReference>
<feature type="region of interest" description="Disordered" evidence="1">
    <location>
        <begin position="528"/>
        <end position="550"/>
    </location>
</feature>
<name>A0AAP0B1Y5_9ASPA</name>
<gene>
    <name evidence="3" type="primary">HOX32</name>
    <name evidence="3" type="ORF">KSP39_PZI019276</name>
</gene>
<keyword evidence="3" id="KW-0371">Homeobox</keyword>
<feature type="compositionally biased region" description="Polar residues" evidence="1">
    <location>
        <begin position="805"/>
        <end position="814"/>
    </location>
</feature>
<feature type="compositionally biased region" description="Polar residues" evidence="1">
    <location>
        <begin position="767"/>
        <end position="777"/>
    </location>
</feature>
<organism evidence="3 4">
    <name type="scientific">Platanthera zijinensis</name>
    <dbReference type="NCBI Taxonomy" id="2320716"/>
    <lineage>
        <taxon>Eukaryota</taxon>
        <taxon>Viridiplantae</taxon>
        <taxon>Streptophyta</taxon>
        <taxon>Embryophyta</taxon>
        <taxon>Tracheophyta</taxon>
        <taxon>Spermatophyta</taxon>
        <taxon>Magnoliopsida</taxon>
        <taxon>Liliopsida</taxon>
        <taxon>Asparagales</taxon>
        <taxon>Orchidaceae</taxon>
        <taxon>Orchidoideae</taxon>
        <taxon>Orchideae</taxon>
        <taxon>Orchidinae</taxon>
        <taxon>Platanthera</taxon>
    </lineage>
</organism>
<dbReference type="EMBL" id="JBBWWQ010000017">
    <property type="protein sequence ID" value="KAK8923756.1"/>
    <property type="molecule type" value="Genomic_DNA"/>
</dbReference>
<proteinExistence type="predicted"/>
<protein>
    <submittedName>
        <fullName evidence="3">Homeobox-leucine zipper protein HOX32</fullName>
    </submittedName>
</protein>
<feature type="compositionally biased region" description="Polar residues" evidence="1">
    <location>
        <begin position="76"/>
        <end position="85"/>
    </location>
</feature>
<feature type="domain" description="START" evidence="2">
    <location>
        <begin position="272"/>
        <end position="343"/>
    </location>
</feature>
<accession>A0AAP0B1Y5</accession>